<keyword evidence="2" id="KW-1185">Reference proteome</keyword>
<name>A0A6I2MII1_9FLAO</name>
<dbReference type="RefSeq" id="WP_154364381.1">
    <property type="nucleotide sequence ID" value="NZ_WKJH01000002.1"/>
</dbReference>
<sequence length="145" mass="16285">MLSRFFLFVVVIVSMVSCTVGPKPIDYGADGCHFCSMTIVDRQHAAEIVTKKGKAYKFDAAECMMNHLKDVDVATIELFLVNDYQDPGELINAQEATFLISKSIPSPMGEYLSAFSSRKAAEQIETENKGQLYSWEELKARFKIE</sequence>
<dbReference type="Pfam" id="PF05573">
    <property type="entry name" value="NosL"/>
    <property type="match status" value="1"/>
</dbReference>
<dbReference type="PROSITE" id="PS51257">
    <property type="entry name" value="PROKAR_LIPOPROTEIN"/>
    <property type="match status" value="1"/>
</dbReference>
<evidence type="ECO:0000313" key="1">
    <source>
        <dbReference type="EMBL" id="MRX63508.1"/>
    </source>
</evidence>
<gene>
    <name evidence="1" type="ORF">GJ691_04935</name>
</gene>
<dbReference type="Proteomes" id="UP000443153">
    <property type="component" value="Unassembled WGS sequence"/>
</dbReference>
<dbReference type="PANTHER" id="PTHR41247">
    <property type="entry name" value="HTH-TYPE TRANSCRIPTIONAL REPRESSOR YCNK"/>
    <property type="match status" value="1"/>
</dbReference>
<dbReference type="EMBL" id="WKJH01000002">
    <property type="protein sequence ID" value="MRX63508.1"/>
    <property type="molecule type" value="Genomic_DNA"/>
</dbReference>
<accession>A0A6I2MII1</accession>
<evidence type="ECO:0000313" key="2">
    <source>
        <dbReference type="Proteomes" id="UP000443153"/>
    </source>
</evidence>
<dbReference type="OrthoDB" id="9792749at2"/>
<proteinExistence type="predicted"/>
<protein>
    <submittedName>
        <fullName evidence="1">Uncharacterized protein</fullName>
    </submittedName>
</protein>
<dbReference type="InterPro" id="IPR008719">
    <property type="entry name" value="N2O_reductase_NosL"/>
</dbReference>
<comment type="caution">
    <text evidence="1">The sequence shown here is derived from an EMBL/GenBank/DDBJ whole genome shotgun (WGS) entry which is preliminary data.</text>
</comment>
<dbReference type="SUPFAM" id="SSF160387">
    <property type="entry name" value="NosL/MerB-like"/>
    <property type="match status" value="1"/>
</dbReference>
<organism evidence="1 2">
    <name type="scientific">Maribacter luteus</name>
    <dbReference type="NCBI Taxonomy" id="2594478"/>
    <lineage>
        <taxon>Bacteria</taxon>
        <taxon>Pseudomonadati</taxon>
        <taxon>Bacteroidota</taxon>
        <taxon>Flavobacteriia</taxon>
        <taxon>Flavobacteriales</taxon>
        <taxon>Flavobacteriaceae</taxon>
        <taxon>Maribacter</taxon>
    </lineage>
</organism>
<dbReference type="AlphaFoldDB" id="A0A6I2MII1"/>
<reference evidence="1 2" key="1">
    <citation type="submission" date="2019-11" db="EMBL/GenBank/DDBJ databases">
        <title>Maribacter lutea sp. nov., a marine bacterium isolated from intertidal sand.</title>
        <authorList>
            <person name="Liu A."/>
        </authorList>
    </citation>
    <scope>NUCLEOTIDE SEQUENCE [LARGE SCALE GENOMIC DNA]</scope>
    <source>
        <strain evidence="1 2">RZ05</strain>
    </source>
</reference>
<dbReference type="PANTHER" id="PTHR41247:SF1">
    <property type="entry name" value="HTH-TYPE TRANSCRIPTIONAL REPRESSOR YCNK"/>
    <property type="match status" value="1"/>
</dbReference>